<dbReference type="Pfam" id="PF09471">
    <property type="entry name" value="Peptidase_M64"/>
    <property type="match status" value="1"/>
</dbReference>
<feature type="chain" id="PRO_5046574343" description="Secretion system C-terminal sorting domain-containing protein" evidence="2">
    <location>
        <begin position="20"/>
        <end position="469"/>
    </location>
</feature>
<dbReference type="InterPro" id="IPR024079">
    <property type="entry name" value="MetalloPept_cat_dom_sf"/>
</dbReference>
<gene>
    <name evidence="4" type="ORF">GCM10022291_29490</name>
</gene>
<keyword evidence="1 2" id="KW-0732">Signal</keyword>
<proteinExistence type="predicted"/>
<dbReference type="NCBIfam" id="TIGR04183">
    <property type="entry name" value="Por_Secre_tail"/>
    <property type="match status" value="1"/>
</dbReference>
<dbReference type="InterPro" id="IPR026444">
    <property type="entry name" value="Secre_tail"/>
</dbReference>
<feature type="domain" description="Secretion system C-terminal sorting" evidence="3">
    <location>
        <begin position="394"/>
        <end position="467"/>
    </location>
</feature>
<evidence type="ECO:0000256" key="2">
    <source>
        <dbReference type="SAM" id="SignalP"/>
    </source>
</evidence>
<name>A0ABP8CG08_9FLAO</name>
<organism evidence="4 5">
    <name type="scientific">Postechiella marina</name>
    <dbReference type="NCBI Taxonomy" id="943941"/>
    <lineage>
        <taxon>Bacteria</taxon>
        <taxon>Pseudomonadati</taxon>
        <taxon>Bacteroidota</taxon>
        <taxon>Flavobacteriia</taxon>
        <taxon>Flavobacteriales</taxon>
        <taxon>Flavobacteriaceae</taxon>
        <taxon>Postechiella</taxon>
    </lineage>
</organism>
<dbReference type="RefSeq" id="WP_344789085.1">
    <property type="nucleotide sequence ID" value="NZ_BAABCA010000006.1"/>
</dbReference>
<accession>A0ABP8CG08</accession>
<sequence length="469" mass="52397">MKYVLILCALLFSMNFTHAQVFSVEKIKNAGDNDKRLNLVILSEGYQSTEFDKFKTDAESLVSDMFTQSPFLEYAEYFNVHIIKVPSAQSGADHPGTAIGESGITPVYKDTYFNATFDAFGYHRFLYYGLDYDDDDEAEIKIHAVLADNFPTYDQALILVNTDEYGGTGGEFPISSTGVSGNQIAIHELGHSLFDLKDEYIVPDVFYGEAINMTQENNTSLVKWKNWVDKNGINVYVYGTSGVSATWYRPHQACKMRYLGYPFCSVCKEGMVEKIHSLISPIESYSPESSNISTPSFPLDFELGLIKTIPNTIESVWTLNHTNFANNVDNVSLTENDLNAGTNTLTTVVHDATTLVNIDNHDSTHIYTITWTIENSSLGVNNITSKENNLSFTMFPTPSNGIINFKIDSDNNSSLKIDILTIDGKKVKTILIYNHSTQQVDISNLSNGLYIVNLYSDAILVANKKLIKR</sequence>
<dbReference type="Pfam" id="PF18962">
    <property type="entry name" value="Por_Secre_tail"/>
    <property type="match status" value="1"/>
</dbReference>
<dbReference type="EMBL" id="BAABCA010000006">
    <property type="protein sequence ID" value="GAA4238560.1"/>
    <property type="molecule type" value="Genomic_DNA"/>
</dbReference>
<evidence type="ECO:0000256" key="1">
    <source>
        <dbReference type="ARBA" id="ARBA00022729"/>
    </source>
</evidence>
<reference evidence="5" key="1">
    <citation type="journal article" date="2019" name="Int. J. Syst. Evol. Microbiol.">
        <title>The Global Catalogue of Microorganisms (GCM) 10K type strain sequencing project: providing services to taxonomists for standard genome sequencing and annotation.</title>
        <authorList>
            <consortium name="The Broad Institute Genomics Platform"/>
            <consortium name="The Broad Institute Genome Sequencing Center for Infectious Disease"/>
            <person name="Wu L."/>
            <person name="Ma J."/>
        </authorList>
    </citation>
    <scope>NUCLEOTIDE SEQUENCE [LARGE SCALE GENOMIC DNA]</scope>
    <source>
        <strain evidence="5">JCM 17630</strain>
    </source>
</reference>
<dbReference type="InterPro" id="IPR019026">
    <property type="entry name" value="Peptidase_M64_IgA"/>
</dbReference>
<evidence type="ECO:0000313" key="4">
    <source>
        <dbReference type="EMBL" id="GAA4238560.1"/>
    </source>
</evidence>
<keyword evidence="5" id="KW-1185">Reference proteome</keyword>
<dbReference type="Gene3D" id="3.40.390.10">
    <property type="entry name" value="Collagenase (Catalytic Domain)"/>
    <property type="match status" value="1"/>
</dbReference>
<evidence type="ECO:0000313" key="5">
    <source>
        <dbReference type="Proteomes" id="UP001501496"/>
    </source>
</evidence>
<evidence type="ECO:0000259" key="3">
    <source>
        <dbReference type="Pfam" id="PF18962"/>
    </source>
</evidence>
<feature type="signal peptide" evidence="2">
    <location>
        <begin position="1"/>
        <end position="19"/>
    </location>
</feature>
<protein>
    <recommendedName>
        <fullName evidence="3">Secretion system C-terminal sorting domain-containing protein</fullName>
    </recommendedName>
</protein>
<comment type="caution">
    <text evidence="4">The sequence shown here is derived from an EMBL/GenBank/DDBJ whole genome shotgun (WGS) entry which is preliminary data.</text>
</comment>
<dbReference type="Proteomes" id="UP001501496">
    <property type="component" value="Unassembled WGS sequence"/>
</dbReference>